<dbReference type="SUPFAM" id="SSF53639">
    <property type="entry name" value="AraD/HMP-PK domain-like"/>
    <property type="match status" value="1"/>
</dbReference>
<dbReference type="EMBL" id="JBHLTM010000075">
    <property type="protein sequence ID" value="MFC0686680.1"/>
    <property type="molecule type" value="Genomic_DNA"/>
</dbReference>
<comment type="caution">
    <text evidence="2">The sequence shown here is derived from an EMBL/GenBank/DDBJ whole genome shotgun (WGS) entry which is preliminary data.</text>
</comment>
<gene>
    <name evidence="2" type="ORF">ACFFF8_19020</name>
</gene>
<keyword evidence="3" id="KW-1185">Reference proteome</keyword>
<dbReference type="RefSeq" id="WP_267218484.1">
    <property type="nucleotide sequence ID" value="NZ_JAPCWC010000001.1"/>
</dbReference>
<dbReference type="Pfam" id="PF00596">
    <property type="entry name" value="Aldolase_II"/>
    <property type="match status" value="1"/>
</dbReference>
<name>A0ABV6SBP9_9SPHN</name>
<reference evidence="2 3" key="1">
    <citation type="submission" date="2024-09" db="EMBL/GenBank/DDBJ databases">
        <authorList>
            <person name="Sun Q."/>
            <person name="Mori K."/>
        </authorList>
    </citation>
    <scope>NUCLEOTIDE SEQUENCE [LARGE SCALE GENOMIC DNA]</scope>
    <source>
        <strain evidence="2 3">CICC 11035S</strain>
    </source>
</reference>
<dbReference type="InterPro" id="IPR036409">
    <property type="entry name" value="Aldolase_II/adducin_N_sf"/>
</dbReference>
<evidence type="ECO:0000259" key="1">
    <source>
        <dbReference type="Pfam" id="PF00596"/>
    </source>
</evidence>
<organism evidence="2 3">
    <name type="scientific">Novosphingobium clariflavum</name>
    <dbReference type="NCBI Taxonomy" id="2029884"/>
    <lineage>
        <taxon>Bacteria</taxon>
        <taxon>Pseudomonadati</taxon>
        <taxon>Pseudomonadota</taxon>
        <taxon>Alphaproteobacteria</taxon>
        <taxon>Sphingomonadales</taxon>
        <taxon>Sphingomonadaceae</taxon>
        <taxon>Novosphingobium</taxon>
    </lineage>
</organism>
<protein>
    <submittedName>
        <fullName evidence="2">Class II aldolase/adducin family protein</fullName>
    </submittedName>
</protein>
<dbReference type="Gene3D" id="3.40.225.10">
    <property type="entry name" value="Class II aldolase/adducin N-terminal domain"/>
    <property type="match status" value="1"/>
</dbReference>
<accession>A0ABV6SBP9</accession>
<feature type="domain" description="Class II aldolase/adducin N-terminal" evidence="1">
    <location>
        <begin position="84"/>
        <end position="186"/>
    </location>
</feature>
<evidence type="ECO:0000313" key="2">
    <source>
        <dbReference type="EMBL" id="MFC0686680.1"/>
    </source>
</evidence>
<evidence type="ECO:0000313" key="3">
    <source>
        <dbReference type="Proteomes" id="UP001589858"/>
    </source>
</evidence>
<sequence>MPKTADAELADYIAKARDDAAHAFQFLKDSGTLTASLIFNIAHRVPGRDLLLAIRFPAPWSRDAQIKVTTTPFSEHPDSVLNEERLGADTLIHAHTPHLAAWSLAHKPFPILYVAAQRHLLAREIPNHLERRVSVLDTIRQRLDAYPDLAPPPGLLESNGGANFWGKGIVETAQLILLIEESARLQAIAAQIGGAQTYTEGALDLQWKRTGLLEQGRSYTREFAPV</sequence>
<dbReference type="InterPro" id="IPR001303">
    <property type="entry name" value="Aldolase_II/adducin_N"/>
</dbReference>
<dbReference type="Proteomes" id="UP001589858">
    <property type="component" value="Unassembled WGS sequence"/>
</dbReference>
<proteinExistence type="predicted"/>